<evidence type="ECO:0000313" key="3">
    <source>
        <dbReference type="Proteomes" id="UP000680045"/>
    </source>
</evidence>
<evidence type="ECO:0000259" key="1">
    <source>
        <dbReference type="Pfam" id="PF09339"/>
    </source>
</evidence>
<comment type="caution">
    <text evidence="2">The sequence shown here is derived from an EMBL/GenBank/DDBJ whole genome shotgun (WGS) entry which is preliminary data.</text>
</comment>
<dbReference type="GO" id="GO:0006355">
    <property type="term" value="P:regulation of DNA-templated transcription"/>
    <property type="evidence" value="ECO:0007669"/>
    <property type="project" value="InterPro"/>
</dbReference>
<protein>
    <submittedName>
        <fullName evidence="2">Helix-turn-helix domain-containing protein</fullName>
    </submittedName>
</protein>
<gene>
    <name evidence="2" type="ORF">KEH51_10315</name>
</gene>
<dbReference type="Proteomes" id="UP000680045">
    <property type="component" value="Unassembled WGS sequence"/>
</dbReference>
<organism evidence="2 3">
    <name type="scientific">Peribacillus frigoritolerans</name>
    <dbReference type="NCBI Taxonomy" id="450367"/>
    <lineage>
        <taxon>Bacteria</taxon>
        <taxon>Bacillati</taxon>
        <taxon>Bacillota</taxon>
        <taxon>Bacilli</taxon>
        <taxon>Bacillales</taxon>
        <taxon>Bacillaceae</taxon>
        <taxon>Peribacillus</taxon>
    </lineage>
</organism>
<dbReference type="AlphaFoldDB" id="A0A941J7H6"/>
<dbReference type="EMBL" id="JAGTPW010000015">
    <property type="protein sequence ID" value="MBR8644701.1"/>
    <property type="molecule type" value="Genomic_DNA"/>
</dbReference>
<dbReference type="InterPro" id="IPR036390">
    <property type="entry name" value="WH_DNA-bd_sf"/>
</dbReference>
<name>A0A941J7H6_9BACI</name>
<dbReference type="Pfam" id="PF09339">
    <property type="entry name" value="HTH_IclR"/>
    <property type="match status" value="1"/>
</dbReference>
<dbReference type="InterPro" id="IPR036388">
    <property type="entry name" value="WH-like_DNA-bd_sf"/>
</dbReference>
<dbReference type="SUPFAM" id="SSF46785">
    <property type="entry name" value="Winged helix' DNA-binding domain"/>
    <property type="match status" value="1"/>
</dbReference>
<accession>A0A941J7H6</accession>
<proteinExistence type="predicted"/>
<feature type="domain" description="HTH iclR-type" evidence="1">
    <location>
        <begin position="2"/>
        <end position="35"/>
    </location>
</feature>
<evidence type="ECO:0000313" key="2">
    <source>
        <dbReference type="EMBL" id="MBR8644701.1"/>
    </source>
</evidence>
<reference evidence="2" key="1">
    <citation type="submission" date="2021-04" db="EMBL/GenBank/DDBJ databases">
        <title>Whole genome sequencing of Enterococci isolates from hospitalized patients.</title>
        <authorList>
            <person name="Ogoti B.M."/>
            <person name="Onyambu F.G."/>
        </authorList>
    </citation>
    <scope>NUCLEOTIDE SEQUENCE</scope>
    <source>
        <strain evidence="2">242</strain>
    </source>
</reference>
<dbReference type="InterPro" id="IPR005471">
    <property type="entry name" value="Tscrpt_reg_IclR_N"/>
</dbReference>
<dbReference type="Gene3D" id="1.10.10.10">
    <property type="entry name" value="Winged helix-like DNA-binding domain superfamily/Winged helix DNA-binding domain"/>
    <property type="match status" value="1"/>
</dbReference>
<sequence length="44" mass="4874">MGLFSVEEPDFSVKEIAGRLSIADSTAHRLLSTLKKKDSLQKII</sequence>
<dbReference type="GO" id="GO:0003677">
    <property type="term" value="F:DNA binding"/>
    <property type="evidence" value="ECO:0007669"/>
    <property type="project" value="InterPro"/>
</dbReference>